<dbReference type="AlphaFoldDB" id="A0A1M4ZCD7"/>
<dbReference type="Pfam" id="PF16363">
    <property type="entry name" value="GDP_Man_Dehyd"/>
    <property type="match status" value="1"/>
</dbReference>
<name>A0A1M4ZCD7_MARH1</name>
<evidence type="ECO:0000313" key="3">
    <source>
        <dbReference type="Proteomes" id="UP000184334"/>
    </source>
</evidence>
<dbReference type="InterPro" id="IPR036291">
    <property type="entry name" value="NAD(P)-bd_dom_sf"/>
</dbReference>
<evidence type="ECO:0000313" key="2">
    <source>
        <dbReference type="EMBL" id="SHF15608.1"/>
    </source>
</evidence>
<dbReference type="InterPro" id="IPR016040">
    <property type="entry name" value="NAD(P)-bd_dom"/>
</dbReference>
<dbReference type="Gene3D" id="3.90.25.10">
    <property type="entry name" value="UDP-galactose 4-epimerase, domain 1"/>
    <property type="match status" value="1"/>
</dbReference>
<dbReference type="Gene3D" id="3.40.50.720">
    <property type="entry name" value="NAD(P)-binding Rossmann-like Domain"/>
    <property type="match status" value="1"/>
</dbReference>
<dbReference type="EMBL" id="FQUI01000040">
    <property type="protein sequence ID" value="SHF15608.1"/>
    <property type="molecule type" value="Genomic_DNA"/>
</dbReference>
<dbReference type="NCBIfam" id="TIGR02622">
    <property type="entry name" value="CDP_4_6_dhtase"/>
    <property type="match status" value="1"/>
</dbReference>
<protein>
    <submittedName>
        <fullName evidence="2">CDP-glucose 4,6-dehydratase</fullName>
    </submittedName>
</protein>
<reference evidence="2" key="1">
    <citation type="submission" date="2016-11" db="EMBL/GenBank/DDBJ databases">
        <authorList>
            <person name="Varghese N."/>
            <person name="Submissions S."/>
        </authorList>
    </citation>
    <scope>NUCLEOTIDE SEQUENCE [LARGE SCALE GENOMIC DNA]</scope>
    <source>
        <strain evidence="2">DSM 16785</strain>
    </source>
</reference>
<dbReference type="SUPFAM" id="SSF51735">
    <property type="entry name" value="NAD(P)-binding Rossmann-fold domains"/>
    <property type="match status" value="1"/>
</dbReference>
<evidence type="ECO:0000259" key="1">
    <source>
        <dbReference type="Pfam" id="PF16363"/>
    </source>
</evidence>
<organism evidence="2 3">
    <name type="scientific">Marinitoga hydrogenitolerans (strain DSM 16785 / JCM 12826 / AT1271)</name>
    <dbReference type="NCBI Taxonomy" id="1122195"/>
    <lineage>
        <taxon>Bacteria</taxon>
        <taxon>Thermotogati</taxon>
        <taxon>Thermotogota</taxon>
        <taxon>Thermotogae</taxon>
        <taxon>Petrotogales</taxon>
        <taxon>Petrotogaceae</taxon>
        <taxon>Marinitoga</taxon>
    </lineage>
</organism>
<dbReference type="PANTHER" id="PTHR43000">
    <property type="entry name" value="DTDP-D-GLUCOSE 4,6-DEHYDRATASE-RELATED"/>
    <property type="match status" value="1"/>
</dbReference>
<dbReference type="Proteomes" id="UP000184334">
    <property type="component" value="Unassembled WGS sequence"/>
</dbReference>
<dbReference type="STRING" id="1122195.SAMN02745164_01899"/>
<dbReference type="CDD" id="cd05252">
    <property type="entry name" value="CDP_GD_SDR_e"/>
    <property type="match status" value="1"/>
</dbReference>
<comment type="caution">
    <text evidence="2">The sequence shown here is derived from an EMBL/GenBank/DDBJ whole genome shotgun (WGS) entry which is preliminary data.</text>
</comment>
<gene>
    <name evidence="2" type="ORF">SAMN02745164_01899</name>
</gene>
<dbReference type="InterPro" id="IPR013445">
    <property type="entry name" value="CDP_4_6_deHydtase"/>
</dbReference>
<sequence>MFKIKQFYKNKKVLVTGHTGFKGSWLTMWLLKMGAKVIGYALDPYTQRDNFVLSNISEKIIDVRGDIRDYNKLKQVFEEYKPEIIFHLAAQPLVRLSYETPRETFETNVMGTVNVLEAFRNTRECKILINITSDKCYENQEWIWGYRENDPVGGYDPYSASKGASEIVSNAYLRSFFNPNDFKNHNKVIATVRAGNVIGGGDWAKDRIIPDCIRALEEDKPIEIRSPQAIRPWQHVLEPLSGYLLLGTKLMENPEKYSGPWNFGPQLNSIITVKEIVEKVIKHYGKGSWKDLSDKNHPHEAKLLNLDISKAKFYLNWEPTLNIEDTIKLTVEWYKNYKKNDVFDLCINQIEYFENKIKWLEDKKWKK</sequence>
<keyword evidence="3" id="KW-1185">Reference proteome</keyword>
<feature type="domain" description="NAD(P)-binding" evidence="1">
    <location>
        <begin position="14"/>
        <end position="328"/>
    </location>
</feature>
<accession>A0A1M4ZCD7</accession>
<proteinExistence type="predicted"/>
<dbReference type="RefSeq" id="WP_072865753.1">
    <property type="nucleotide sequence ID" value="NZ_FQUI01000040.1"/>
</dbReference>
<dbReference type="OrthoDB" id="9811743at2"/>